<accession>B8C9M6</accession>
<feature type="region of interest" description="Disordered" evidence="1">
    <location>
        <begin position="106"/>
        <end position="126"/>
    </location>
</feature>
<dbReference type="PaxDb" id="35128-Thaps8490"/>
<gene>
    <name evidence="3" type="ORF">THAPSDRAFT_8490</name>
</gene>
<evidence type="ECO:0000259" key="2">
    <source>
        <dbReference type="Pfam" id="PF20710"/>
    </source>
</evidence>
<evidence type="ECO:0000256" key="1">
    <source>
        <dbReference type="SAM" id="MobiDB-lite"/>
    </source>
</evidence>
<name>B8C9M6_THAPS</name>
<feature type="region of interest" description="Disordered" evidence="1">
    <location>
        <begin position="1"/>
        <end position="21"/>
    </location>
</feature>
<feature type="compositionally biased region" description="Low complexity" evidence="1">
    <location>
        <begin position="233"/>
        <end position="247"/>
    </location>
</feature>
<proteinExistence type="predicted"/>
<organism evidence="3 4">
    <name type="scientific">Thalassiosira pseudonana</name>
    <name type="common">Marine diatom</name>
    <name type="synonym">Cyclotella nana</name>
    <dbReference type="NCBI Taxonomy" id="35128"/>
    <lineage>
        <taxon>Eukaryota</taxon>
        <taxon>Sar</taxon>
        <taxon>Stramenopiles</taxon>
        <taxon>Ochrophyta</taxon>
        <taxon>Bacillariophyta</taxon>
        <taxon>Coscinodiscophyceae</taxon>
        <taxon>Thalassiosirophycidae</taxon>
        <taxon>Thalassiosirales</taxon>
        <taxon>Thalassiosiraceae</taxon>
        <taxon>Thalassiosira</taxon>
    </lineage>
</organism>
<dbReference type="eggNOG" id="ENOG502T968">
    <property type="taxonomic scope" value="Eukaryota"/>
</dbReference>
<dbReference type="GeneID" id="7450726"/>
<dbReference type="Proteomes" id="UP000001449">
    <property type="component" value="Chromosome 10"/>
</dbReference>
<feature type="domain" description="DUF6824" evidence="2">
    <location>
        <begin position="141"/>
        <end position="223"/>
    </location>
</feature>
<keyword evidence="4" id="KW-1185">Reference proteome</keyword>
<dbReference type="InParanoid" id="B8C9M6"/>
<sequence>MQPTQSSDVSAAAAPTNKKERANATLQHIANGVREHFEKRTSGKQLCSATARQAQEMAFMNKKRKFDSSYQYDSEQETKRSSSLDQYRFFHSRIATHMAQMVRTERQGKNAQVPVQKTPPRITDGIVLNSPPNQIQITYNDVVCGRGEATNNLVGNKRYLVWVNLHRQTFAKAPLEEDRRRIAHSVVNTVAGSVPRGRFLSLNIHTGIWYEVGYEKAVNVTMEILADKTKDLSPAASPVAPPRRSAVQKTLASKAA</sequence>
<evidence type="ECO:0000313" key="4">
    <source>
        <dbReference type="Proteomes" id="UP000001449"/>
    </source>
</evidence>
<dbReference type="HOGENOM" id="CLU_1087695_0_0_1"/>
<dbReference type="EMBL" id="CM000646">
    <property type="protein sequence ID" value="EED89885.1"/>
    <property type="molecule type" value="Genomic_DNA"/>
</dbReference>
<dbReference type="AlphaFoldDB" id="B8C9M6"/>
<dbReference type="RefSeq" id="XP_002292689.1">
    <property type="nucleotide sequence ID" value="XM_002292653.1"/>
</dbReference>
<dbReference type="OMA" id="IATHMAQ"/>
<dbReference type="Pfam" id="PF20710">
    <property type="entry name" value="DUF6824"/>
    <property type="match status" value="1"/>
</dbReference>
<reference evidence="3 4" key="1">
    <citation type="journal article" date="2004" name="Science">
        <title>The genome of the diatom Thalassiosira pseudonana: ecology, evolution, and metabolism.</title>
        <authorList>
            <person name="Armbrust E.V."/>
            <person name="Berges J.A."/>
            <person name="Bowler C."/>
            <person name="Green B.R."/>
            <person name="Martinez D."/>
            <person name="Putnam N.H."/>
            <person name="Zhou S."/>
            <person name="Allen A.E."/>
            <person name="Apt K.E."/>
            <person name="Bechner M."/>
            <person name="Brzezinski M.A."/>
            <person name="Chaal B.K."/>
            <person name="Chiovitti A."/>
            <person name="Davis A.K."/>
            <person name="Demarest M.S."/>
            <person name="Detter J.C."/>
            <person name="Glavina T."/>
            <person name="Goodstein D."/>
            <person name="Hadi M.Z."/>
            <person name="Hellsten U."/>
            <person name="Hildebrand M."/>
            <person name="Jenkins B.D."/>
            <person name="Jurka J."/>
            <person name="Kapitonov V.V."/>
            <person name="Kroger N."/>
            <person name="Lau W.W."/>
            <person name="Lane T.W."/>
            <person name="Larimer F.W."/>
            <person name="Lippmeier J.C."/>
            <person name="Lucas S."/>
            <person name="Medina M."/>
            <person name="Montsant A."/>
            <person name="Obornik M."/>
            <person name="Parker M.S."/>
            <person name="Palenik B."/>
            <person name="Pazour G.J."/>
            <person name="Richardson P.M."/>
            <person name="Rynearson T.A."/>
            <person name="Saito M.A."/>
            <person name="Schwartz D.C."/>
            <person name="Thamatrakoln K."/>
            <person name="Valentin K."/>
            <person name="Vardi A."/>
            <person name="Wilkerson F.P."/>
            <person name="Rokhsar D.S."/>
        </authorList>
    </citation>
    <scope>NUCLEOTIDE SEQUENCE [LARGE SCALE GENOMIC DNA]</scope>
    <source>
        <strain evidence="3 4">CCMP1335</strain>
    </source>
</reference>
<protein>
    <recommendedName>
        <fullName evidence="2">DUF6824 domain-containing protein</fullName>
    </recommendedName>
</protein>
<dbReference type="KEGG" id="tps:THAPSDRAFT_8490"/>
<feature type="region of interest" description="Disordered" evidence="1">
    <location>
        <begin position="232"/>
        <end position="256"/>
    </location>
</feature>
<dbReference type="InterPro" id="IPR049227">
    <property type="entry name" value="DUF6824"/>
</dbReference>
<reference evidence="3 4" key="2">
    <citation type="journal article" date="2008" name="Nature">
        <title>The Phaeodactylum genome reveals the evolutionary history of diatom genomes.</title>
        <authorList>
            <person name="Bowler C."/>
            <person name="Allen A.E."/>
            <person name="Badger J.H."/>
            <person name="Grimwood J."/>
            <person name="Jabbari K."/>
            <person name="Kuo A."/>
            <person name="Maheswari U."/>
            <person name="Martens C."/>
            <person name="Maumus F."/>
            <person name="Otillar R.P."/>
            <person name="Rayko E."/>
            <person name="Salamov A."/>
            <person name="Vandepoele K."/>
            <person name="Beszteri B."/>
            <person name="Gruber A."/>
            <person name="Heijde M."/>
            <person name="Katinka M."/>
            <person name="Mock T."/>
            <person name="Valentin K."/>
            <person name="Verret F."/>
            <person name="Berges J.A."/>
            <person name="Brownlee C."/>
            <person name="Cadoret J.P."/>
            <person name="Chiovitti A."/>
            <person name="Choi C.J."/>
            <person name="Coesel S."/>
            <person name="De Martino A."/>
            <person name="Detter J.C."/>
            <person name="Durkin C."/>
            <person name="Falciatore A."/>
            <person name="Fournet J."/>
            <person name="Haruta M."/>
            <person name="Huysman M.J."/>
            <person name="Jenkins B.D."/>
            <person name="Jiroutova K."/>
            <person name="Jorgensen R.E."/>
            <person name="Joubert Y."/>
            <person name="Kaplan A."/>
            <person name="Kroger N."/>
            <person name="Kroth P.G."/>
            <person name="La Roche J."/>
            <person name="Lindquist E."/>
            <person name="Lommer M."/>
            <person name="Martin-Jezequel V."/>
            <person name="Lopez P.J."/>
            <person name="Lucas S."/>
            <person name="Mangogna M."/>
            <person name="McGinnis K."/>
            <person name="Medlin L.K."/>
            <person name="Montsant A."/>
            <person name="Oudot-Le Secq M.P."/>
            <person name="Napoli C."/>
            <person name="Obornik M."/>
            <person name="Parker M.S."/>
            <person name="Petit J.L."/>
            <person name="Porcel B.M."/>
            <person name="Poulsen N."/>
            <person name="Robison M."/>
            <person name="Rychlewski L."/>
            <person name="Rynearson T.A."/>
            <person name="Schmutz J."/>
            <person name="Shapiro H."/>
            <person name="Siaut M."/>
            <person name="Stanley M."/>
            <person name="Sussman M.R."/>
            <person name="Taylor A.R."/>
            <person name="Vardi A."/>
            <person name="von Dassow P."/>
            <person name="Vyverman W."/>
            <person name="Willis A."/>
            <person name="Wyrwicz L.S."/>
            <person name="Rokhsar D.S."/>
            <person name="Weissenbach J."/>
            <person name="Armbrust E.V."/>
            <person name="Green B.R."/>
            <person name="Van de Peer Y."/>
            <person name="Grigoriev I.V."/>
        </authorList>
    </citation>
    <scope>NUCLEOTIDE SEQUENCE [LARGE SCALE GENOMIC DNA]</scope>
    <source>
        <strain evidence="3 4">CCMP1335</strain>
    </source>
</reference>
<evidence type="ECO:0000313" key="3">
    <source>
        <dbReference type="EMBL" id="EED89885.1"/>
    </source>
</evidence>